<reference evidence="1 2" key="1">
    <citation type="journal article" date="2021" name="Genome Biol.">
        <title>AFLAP: assembly-free linkage analysis pipeline using k-mers from genome sequencing data.</title>
        <authorList>
            <person name="Fletcher K."/>
            <person name="Zhang L."/>
            <person name="Gil J."/>
            <person name="Han R."/>
            <person name="Cavanaugh K."/>
            <person name="Michelmore R."/>
        </authorList>
    </citation>
    <scope>NUCLEOTIDE SEQUENCE [LARGE SCALE GENOMIC DNA]</scope>
    <source>
        <strain evidence="1 2">SF5</strain>
    </source>
</reference>
<dbReference type="Proteomes" id="UP000294530">
    <property type="component" value="Unassembled WGS sequence"/>
</dbReference>
<comment type="caution">
    <text evidence="1">The sequence shown here is derived from an EMBL/GenBank/DDBJ whole genome shotgun (WGS) entry which is preliminary data.</text>
</comment>
<dbReference type="AlphaFoldDB" id="A0A976FE43"/>
<sequence length="63" mass="6893">MPATIAWEFGSNLIPTIERLVGVSPANGGIALAKHTFRHCILVWEYQAKQGKLPASFSVELRA</sequence>
<protein>
    <submittedName>
        <fullName evidence="1">Uncharacterized protein</fullName>
    </submittedName>
</protein>
<proteinExistence type="predicted"/>
<dbReference type="GeneID" id="94345907"/>
<evidence type="ECO:0000313" key="1">
    <source>
        <dbReference type="EMBL" id="TDH64794.1"/>
    </source>
</evidence>
<dbReference type="EMBL" id="SHOA02000220">
    <property type="protein sequence ID" value="TDH64794.1"/>
    <property type="molecule type" value="Genomic_DNA"/>
</dbReference>
<keyword evidence="2" id="KW-1185">Reference proteome</keyword>
<gene>
    <name evidence="1" type="ORF">CCR75_002136</name>
</gene>
<dbReference type="RefSeq" id="XP_067814293.1">
    <property type="nucleotide sequence ID" value="XM_067960236.1"/>
</dbReference>
<evidence type="ECO:0000313" key="2">
    <source>
        <dbReference type="Proteomes" id="UP000294530"/>
    </source>
</evidence>
<dbReference type="KEGG" id="blac:94345907"/>
<accession>A0A976FE43</accession>
<organism evidence="1 2">
    <name type="scientific">Bremia lactucae</name>
    <name type="common">Lettuce downy mildew</name>
    <dbReference type="NCBI Taxonomy" id="4779"/>
    <lineage>
        <taxon>Eukaryota</taxon>
        <taxon>Sar</taxon>
        <taxon>Stramenopiles</taxon>
        <taxon>Oomycota</taxon>
        <taxon>Peronosporomycetes</taxon>
        <taxon>Peronosporales</taxon>
        <taxon>Peronosporaceae</taxon>
        <taxon>Bremia</taxon>
    </lineage>
</organism>
<name>A0A976FE43_BRELC</name>